<organism evidence="1 2">
    <name type="scientific">Candidatus Azambacteria bacterium GW2011_GWA2_39_10</name>
    <dbReference type="NCBI Taxonomy" id="1618611"/>
    <lineage>
        <taxon>Bacteria</taxon>
        <taxon>Candidatus Azamiibacteriota</taxon>
    </lineage>
</organism>
<gene>
    <name evidence="1" type="ORF">UT16_C0012G0011</name>
</gene>
<proteinExistence type="predicted"/>
<reference evidence="1 2" key="1">
    <citation type="journal article" date="2015" name="Nature">
        <title>rRNA introns, odd ribosomes, and small enigmatic genomes across a large radiation of phyla.</title>
        <authorList>
            <person name="Brown C.T."/>
            <person name="Hug L.A."/>
            <person name="Thomas B.C."/>
            <person name="Sharon I."/>
            <person name="Castelle C.J."/>
            <person name="Singh A."/>
            <person name="Wilkins M.J."/>
            <person name="Williams K.H."/>
            <person name="Banfield J.F."/>
        </authorList>
    </citation>
    <scope>NUCLEOTIDE SEQUENCE [LARGE SCALE GENOMIC DNA]</scope>
</reference>
<comment type="caution">
    <text evidence="1">The sequence shown here is derived from an EMBL/GenBank/DDBJ whole genome shotgun (WGS) entry which is preliminary data.</text>
</comment>
<dbReference type="AlphaFoldDB" id="A0A0G0LU95"/>
<evidence type="ECO:0000313" key="2">
    <source>
        <dbReference type="Proteomes" id="UP000034706"/>
    </source>
</evidence>
<sequence length="103" mass="11762">MGKSKNLKIKIQTKTGAKFSSEIEWDKKEQEEIETRILNLRDDQIAALMNLAGLNFKPSDIPNVVSEIKKNGKNSGHLEIIISEADSKENLLWWLGYFENSNK</sequence>
<dbReference type="EMBL" id="LBVT01000012">
    <property type="protein sequence ID" value="KKQ91565.1"/>
    <property type="molecule type" value="Genomic_DNA"/>
</dbReference>
<name>A0A0G0LU95_9BACT</name>
<evidence type="ECO:0000313" key="1">
    <source>
        <dbReference type="EMBL" id="KKQ91565.1"/>
    </source>
</evidence>
<dbReference type="Proteomes" id="UP000034706">
    <property type="component" value="Unassembled WGS sequence"/>
</dbReference>
<protein>
    <submittedName>
        <fullName evidence="1">Uncharacterized protein</fullName>
    </submittedName>
</protein>
<accession>A0A0G0LU95</accession>